<dbReference type="EMBL" id="MN739411">
    <property type="protein sequence ID" value="QHT03359.1"/>
    <property type="molecule type" value="Genomic_DNA"/>
</dbReference>
<organism evidence="2">
    <name type="scientific">viral metagenome</name>
    <dbReference type="NCBI Taxonomy" id="1070528"/>
    <lineage>
        <taxon>unclassified sequences</taxon>
        <taxon>metagenomes</taxon>
        <taxon>organismal metagenomes</taxon>
    </lineage>
</organism>
<evidence type="ECO:0000313" key="2">
    <source>
        <dbReference type="EMBL" id="QHT03359.1"/>
    </source>
</evidence>
<name>A0A6C0CI57_9ZZZZ</name>
<feature type="region of interest" description="Disordered" evidence="1">
    <location>
        <begin position="188"/>
        <end position="219"/>
    </location>
</feature>
<feature type="compositionally biased region" description="Acidic residues" evidence="1">
    <location>
        <begin position="199"/>
        <end position="215"/>
    </location>
</feature>
<feature type="region of interest" description="Disordered" evidence="1">
    <location>
        <begin position="255"/>
        <end position="274"/>
    </location>
</feature>
<reference evidence="2" key="1">
    <citation type="journal article" date="2020" name="Nature">
        <title>Giant virus diversity and host interactions through global metagenomics.</title>
        <authorList>
            <person name="Schulz F."/>
            <person name="Roux S."/>
            <person name="Paez-Espino D."/>
            <person name="Jungbluth S."/>
            <person name="Walsh D.A."/>
            <person name="Denef V.J."/>
            <person name="McMahon K.D."/>
            <person name="Konstantinidis K.T."/>
            <person name="Eloe-Fadrosh E.A."/>
            <person name="Kyrpides N.C."/>
            <person name="Woyke T."/>
        </authorList>
    </citation>
    <scope>NUCLEOTIDE SEQUENCE</scope>
    <source>
        <strain evidence="2">GVMAG-M-3300021079-18</strain>
    </source>
</reference>
<feature type="compositionally biased region" description="Low complexity" evidence="1">
    <location>
        <begin position="293"/>
        <end position="305"/>
    </location>
</feature>
<feature type="region of interest" description="Disordered" evidence="1">
    <location>
        <begin position="293"/>
        <end position="314"/>
    </location>
</feature>
<dbReference type="AlphaFoldDB" id="A0A6C0CI57"/>
<sequence length="314" mass="35167">MNPPIGLTNAQHKHAYKIAKHLSERKAEDKAEISAVSLALVRDIGSERFAKIVMFYVDQVNRSPAAKSAGPGFLHGGTVGIEDGHRLLIRATYDRLKREAQEAFYAFLLENLPADVIVWGCLYDTGDQETALNDGLLIRTKPDKDRIKRDIARVKDRSLHLDRTIEGNSESDDEHPSLGPVVDLDALEESSESNQDGGEVVDDEEEESSASEEPETDHRRFLKNVVDRLSKRQKVQAHSFELDLVEDEDLILFENQSASTPKDKKRQIPCPPAPIKRIIPTRRVKAKKALYAEAESSSAELSSNLLDEDLDFDE</sequence>
<evidence type="ECO:0000256" key="1">
    <source>
        <dbReference type="SAM" id="MobiDB-lite"/>
    </source>
</evidence>
<accession>A0A6C0CI57</accession>
<proteinExistence type="predicted"/>
<protein>
    <submittedName>
        <fullName evidence="2">Uncharacterized protein</fullName>
    </submittedName>
</protein>